<feature type="repeat" description="TPR" evidence="1">
    <location>
        <begin position="262"/>
        <end position="295"/>
    </location>
</feature>
<proteinExistence type="predicted"/>
<dbReference type="InterPro" id="IPR019734">
    <property type="entry name" value="TPR_rpt"/>
</dbReference>
<keyword evidence="2" id="KW-0472">Membrane</keyword>
<dbReference type="Pfam" id="PF13432">
    <property type="entry name" value="TPR_16"/>
    <property type="match status" value="1"/>
</dbReference>
<dbReference type="SUPFAM" id="SSF48452">
    <property type="entry name" value="TPR-like"/>
    <property type="match status" value="1"/>
</dbReference>
<organism evidence="3 4">
    <name type="scientific">Gemmatimonas aurantiaca</name>
    <dbReference type="NCBI Taxonomy" id="173480"/>
    <lineage>
        <taxon>Bacteria</taxon>
        <taxon>Pseudomonadati</taxon>
        <taxon>Gemmatimonadota</taxon>
        <taxon>Gemmatimonadia</taxon>
        <taxon>Gemmatimonadales</taxon>
        <taxon>Gemmatimonadaceae</taxon>
        <taxon>Gemmatimonas</taxon>
    </lineage>
</organism>
<protein>
    <submittedName>
        <fullName evidence="3">Uncharacterized protein</fullName>
    </submittedName>
</protein>
<reference evidence="3 4" key="1">
    <citation type="journal article" date="2018" name="Nat. Biotechnol.">
        <title>A standardized bacterial taxonomy based on genome phylogeny substantially revises the tree of life.</title>
        <authorList>
            <person name="Parks D.H."/>
            <person name="Chuvochina M."/>
            <person name="Waite D.W."/>
            <person name="Rinke C."/>
            <person name="Skarshewski A."/>
            <person name="Chaumeil P.A."/>
            <person name="Hugenholtz P."/>
        </authorList>
    </citation>
    <scope>NUCLEOTIDE SEQUENCE [LARGE SCALE GENOMIC DNA]</scope>
    <source>
        <strain evidence="3">UBA8844</strain>
    </source>
</reference>
<feature type="transmembrane region" description="Helical" evidence="2">
    <location>
        <begin position="167"/>
        <end position="189"/>
    </location>
</feature>
<dbReference type="Proteomes" id="UP000264071">
    <property type="component" value="Unassembled WGS sequence"/>
</dbReference>
<keyword evidence="2" id="KW-1133">Transmembrane helix</keyword>
<evidence type="ECO:0000256" key="1">
    <source>
        <dbReference type="PROSITE-ProRule" id="PRU00339"/>
    </source>
</evidence>
<dbReference type="PROSITE" id="PS50005">
    <property type="entry name" value="TPR"/>
    <property type="match status" value="1"/>
</dbReference>
<gene>
    <name evidence="3" type="ORF">DGD08_14145</name>
</gene>
<dbReference type="Gene3D" id="1.25.40.10">
    <property type="entry name" value="Tetratricopeptide repeat domain"/>
    <property type="match status" value="1"/>
</dbReference>
<evidence type="ECO:0000313" key="3">
    <source>
        <dbReference type="EMBL" id="HCT58341.1"/>
    </source>
</evidence>
<sequence>MTPHSARAALDAARGVFAASDRYTAPELWHSAQGVLQGVIGRPELTGQALVTEVRQLGLINLADAHALVALAAWADRSTGLAENEAERILVREAWMALEHAIPEAPIAGFASAPAGTPPTSAPHQTWAPGGAAYGHASAQTGAPAAPPPFIGDAGDADRSVKPRRRWLWPAVGAVVLLAALGGAGTWWFTTGQPERELAEAISAYQRGSREVARTAFARLAMEHPDDARPLIYIGRITREDGDLARARTFLTNAVRLAPESAVAARELASIMLADGQPEIARRFYVRALQLDPGDRIAQGFLGCALVRLGRFDEALRWIQRAGPGEWQQCLASMPAPLGMPTPYPMSPPR</sequence>
<name>A0A3D4VB53_9BACT</name>
<evidence type="ECO:0000313" key="4">
    <source>
        <dbReference type="Proteomes" id="UP000264071"/>
    </source>
</evidence>
<dbReference type="InterPro" id="IPR011990">
    <property type="entry name" value="TPR-like_helical_dom_sf"/>
</dbReference>
<keyword evidence="2" id="KW-0812">Transmembrane</keyword>
<comment type="caution">
    <text evidence="3">The sequence shown here is derived from an EMBL/GenBank/DDBJ whole genome shotgun (WGS) entry which is preliminary data.</text>
</comment>
<keyword evidence="1" id="KW-0802">TPR repeat</keyword>
<accession>A0A3D4VB53</accession>
<dbReference type="Pfam" id="PF14559">
    <property type="entry name" value="TPR_19"/>
    <property type="match status" value="1"/>
</dbReference>
<dbReference type="AlphaFoldDB" id="A0A3D4VB53"/>
<dbReference type="EMBL" id="DPIY01000010">
    <property type="protein sequence ID" value="HCT58341.1"/>
    <property type="molecule type" value="Genomic_DNA"/>
</dbReference>
<evidence type="ECO:0000256" key="2">
    <source>
        <dbReference type="SAM" id="Phobius"/>
    </source>
</evidence>